<proteinExistence type="predicted"/>
<comment type="caution">
    <text evidence="1">The sequence shown here is derived from an EMBL/GenBank/DDBJ whole genome shotgun (WGS) entry which is preliminary data.</text>
</comment>
<keyword evidence="2" id="KW-1185">Reference proteome</keyword>
<gene>
    <name evidence="1" type="ORF">FHS00_003532</name>
</gene>
<name>A0ABR6HTP8_9RHOB</name>
<evidence type="ECO:0000313" key="2">
    <source>
        <dbReference type="Proteomes" id="UP000576152"/>
    </source>
</evidence>
<evidence type="ECO:0000313" key="1">
    <source>
        <dbReference type="EMBL" id="MBB3713919.1"/>
    </source>
</evidence>
<dbReference type="EMBL" id="JACIBX010000027">
    <property type="protein sequence ID" value="MBB3713919.1"/>
    <property type="molecule type" value="Genomic_DNA"/>
</dbReference>
<dbReference type="Proteomes" id="UP000576152">
    <property type="component" value="Unassembled WGS sequence"/>
</dbReference>
<sequence>MSFTEGLRTARGQIAWILALAVSTAVIVHLEQLDTEDRINARLLAAGVRAPDLPQGYADTIDGLLDELRAAGEVGPADPDRRAAHLVALSTAILSGRISLGAARAEVERVAAWPGEASPALRAARAQIALLYPDLADSDNPEIAAR</sequence>
<organism evidence="1 2">
    <name type="scientific">Limimaricola variabilis</name>
    <dbReference type="NCBI Taxonomy" id="1492771"/>
    <lineage>
        <taxon>Bacteria</taxon>
        <taxon>Pseudomonadati</taxon>
        <taxon>Pseudomonadota</taxon>
        <taxon>Alphaproteobacteria</taxon>
        <taxon>Rhodobacterales</taxon>
        <taxon>Paracoccaceae</taxon>
        <taxon>Limimaricola</taxon>
    </lineage>
</organism>
<reference evidence="1 2" key="1">
    <citation type="submission" date="2020-08" db="EMBL/GenBank/DDBJ databases">
        <title>Genomic Encyclopedia of Type Strains, Phase III (KMG-III): the genomes of soil and plant-associated and newly described type strains.</title>
        <authorList>
            <person name="Whitman W."/>
        </authorList>
    </citation>
    <scope>NUCLEOTIDE SEQUENCE [LARGE SCALE GENOMIC DNA]</scope>
    <source>
        <strain evidence="1 2">CECT 8572</strain>
    </source>
</reference>
<protein>
    <submittedName>
        <fullName evidence="1">Uncharacterized protein</fullName>
    </submittedName>
</protein>
<dbReference type="RefSeq" id="WP_183475372.1">
    <property type="nucleotide sequence ID" value="NZ_JACIBX010000027.1"/>
</dbReference>
<accession>A0ABR6HTP8</accession>